<dbReference type="EC" id="6.2.1.16" evidence="8"/>
<protein>
    <submittedName>
        <fullName evidence="8">Acetoacetate--CoA ligase</fullName>
        <ecNumber evidence="8">6.2.1.16</ecNumber>
    </submittedName>
</protein>
<dbReference type="Gene3D" id="3.40.50.12780">
    <property type="entry name" value="N-terminal domain of ligase-like"/>
    <property type="match status" value="1"/>
</dbReference>
<dbReference type="Proteomes" id="UP001201844">
    <property type="component" value="Unassembled WGS sequence"/>
</dbReference>
<keyword evidence="8" id="KW-0614">Plasmid</keyword>
<dbReference type="InterPro" id="IPR000873">
    <property type="entry name" value="AMP-dep_synth/lig_dom"/>
</dbReference>
<keyword evidence="3" id="KW-0479">Metal-binding</keyword>
<evidence type="ECO:0000256" key="1">
    <source>
        <dbReference type="ARBA" id="ARBA00006432"/>
    </source>
</evidence>
<keyword evidence="4" id="KW-0547">Nucleotide-binding</keyword>
<reference evidence="8 9" key="1">
    <citation type="submission" date="2022-02" db="EMBL/GenBank/DDBJ databases">
        <title>Shinella B3.7 sp. nov., isolated from Sediment (Zhairuo Island).</title>
        <authorList>
            <person name="Chen G."/>
        </authorList>
    </citation>
    <scope>NUCLEOTIDE SEQUENCE [LARGE SCALE GENOMIC DNA]</scope>
    <source>
        <strain evidence="8 9">B3.7</strain>
        <plasmid evidence="8">unnamed</plasmid>
    </source>
</reference>
<dbReference type="NCBIfam" id="TIGR01217">
    <property type="entry name" value="ac_ac_CoA_syn"/>
    <property type="match status" value="1"/>
</dbReference>
<dbReference type="EMBL" id="JAKVIN010000013">
    <property type="protein sequence ID" value="MCJ8151957.1"/>
    <property type="molecule type" value="Genomic_DNA"/>
</dbReference>
<comment type="similarity">
    <text evidence="1">Belongs to the ATP-dependent AMP-binding enzyme family.</text>
</comment>
<dbReference type="InterPro" id="IPR045851">
    <property type="entry name" value="AMP-bd_C_sf"/>
</dbReference>
<feature type="domain" description="AMP-binding enzyme C-terminal" evidence="7">
    <location>
        <begin position="542"/>
        <end position="611"/>
    </location>
</feature>
<dbReference type="InterPro" id="IPR042099">
    <property type="entry name" value="ANL_N_sf"/>
</dbReference>
<organism evidence="8 9">
    <name type="scientific">Shinella sedimenti</name>
    <dbReference type="NCBI Taxonomy" id="2919913"/>
    <lineage>
        <taxon>Bacteria</taxon>
        <taxon>Pseudomonadati</taxon>
        <taxon>Pseudomonadota</taxon>
        <taxon>Alphaproteobacteria</taxon>
        <taxon>Hyphomicrobiales</taxon>
        <taxon>Rhizobiaceae</taxon>
        <taxon>Shinella</taxon>
    </lineage>
</organism>
<evidence type="ECO:0000259" key="6">
    <source>
        <dbReference type="Pfam" id="PF00501"/>
    </source>
</evidence>
<proteinExistence type="inferred from homology"/>
<dbReference type="GO" id="GO:0030729">
    <property type="term" value="F:acetoacetate-CoA ligase activity"/>
    <property type="evidence" value="ECO:0007669"/>
    <property type="project" value="UniProtKB-EC"/>
</dbReference>
<sequence length="650" mass="70652">MQSDIVWQPNEACFETCNLARFARENGLDARDYDTLHRWSIADKGAFWRAVWDFTGVIGEAGERAFVESAENAMTGAAFFPDARVNLAENLLRGDDDAIAIHEADETGARRTVTRGELRTMVARTADGLRRAGVSRDDCVAGILPNRTEALVALLATAALGATWSSCSPDFGVTAILDRLGQIKPKVLFAAASYRYGGKDHDIAQRIVDIAKGMESVDHVIVTNGSLPESTGERFARHDYATFGSDAPLAYERVPFRHPVYVLYTSGTTGAPKAIVHSTGGVLMQHLKEHVLHGDVRPGDVVSWYTNTAWMMYHWLISALACDAAILLYDGAPILKTPAGLDVTPLWKAAEQAGVTHFGTSPKYLATLADEGYSPAQRHDLSALKSLLSAGAPVSPHQFDWVYTHIKQDMVFASISGGTEIIGCFMLGSPIHPVRRGHLTVKGLGLAVAVMDDRNAPIVGRQGDLVCTEAFPSMPLTFWGEGGMQRYHDTYFSHRREIWTHGDVAEMTPYGSAVIYGRSDTTLKPGGVRIGTAEIYAACELFPEIEDCLVFGAPVPGDEEIVLCVKLKDEAGLSESFAKEVRRKIRDMASPRHVPHRIHAVSAIPYTLNGKRVEGAARTVLEGGVVKNMGSLANPECLDEYRGLDRSAAA</sequence>
<keyword evidence="2 8" id="KW-0436">Ligase</keyword>
<geneLocation type="plasmid" evidence="8">
    <name>unnamed</name>
</geneLocation>
<feature type="domain" description="AMP-dependent synthetase/ligase" evidence="6">
    <location>
        <begin position="97"/>
        <end position="466"/>
    </location>
</feature>
<evidence type="ECO:0000256" key="3">
    <source>
        <dbReference type="ARBA" id="ARBA00022723"/>
    </source>
</evidence>
<keyword evidence="5" id="KW-0067">ATP-binding</keyword>
<dbReference type="InterPro" id="IPR005914">
    <property type="entry name" value="Acac_CoA_synth"/>
</dbReference>
<dbReference type="InterPro" id="IPR025110">
    <property type="entry name" value="AMP-bd_C"/>
</dbReference>
<dbReference type="PROSITE" id="PS00455">
    <property type="entry name" value="AMP_BINDING"/>
    <property type="match status" value="1"/>
</dbReference>
<evidence type="ECO:0000313" key="9">
    <source>
        <dbReference type="Proteomes" id="UP001201844"/>
    </source>
</evidence>
<evidence type="ECO:0000256" key="2">
    <source>
        <dbReference type="ARBA" id="ARBA00022598"/>
    </source>
</evidence>
<accession>A0ABT0CTM9</accession>
<dbReference type="SUPFAM" id="SSF56801">
    <property type="entry name" value="Acetyl-CoA synthetase-like"/>
    <property type="match status" value="1"/>
</dbReference>
<evidence type="ECO:0000259" key="7">
    <source>
        <dbReference type="Pfam" id="PF13193"/>
    </source>
</evidence>
<gene>
    <name evidence="8" type="ORF">MKI86_22755</name>
</gene>
<dbReference type="Pfam" id="PF13193">
    <property type="entry name" value="AMP-binding_C"/>
    <property type="match status" value="1"/>
</dbReference>
<evidence type="ECO:0000256" key="5">
    <source>
        <dbReference type="ARBA" id="ARBA00022840"/>
    </source>
</evidence>
<evidence type="ECO:0000313" key="8">
    <source>
        <dbReference type="EMBL" id="MCJ8151957.1"/>
    </source>
</evidence>
<dbReference type="PANTHER" id="PTHR42921:SF1">
    <property type="entry name" value="ACETOACETYL-COA SYNTHETASE"/>
    <property type="match status" value="1"/>
</dbReference>
<keyword evidence="9" id="KW-1185">Reference proteome</keyword>
<evidence type="ECO:0000256" key="4">
    <source>
        <dbReference type="ARBA" id="ARBA00022741"/>
    </source>
</evidence>
<dbReference type="Gene3D" id="3.30.300.30">
    <property type="match status" value="1"/>
</dbReference>
<dbReference type="NCBIfam" id="NF002937">
    <property type="entry name" value="PRK03584.1"/>
    <property type="match status" value="1"/>
</dbReference>
<dbReference type="Pfam" id="PF00501">
    <property type="entry name" value="AMP-binding"/>
    <property type="match status" value="1"/>
</dbReference>
<dbReference type="PANTHER" id="PTHR42921">
    <property type="entry name" value="ACETOACETYL-COA SYNTHETASE"/>
    <property type="match status" value="1"/>
</dbReference>
<name>A0ABT0CTM9_9HYPH</name>
<comment type="caution">
    <text evidence="8">The sequence shown here is derived from an EMBL/GenBank/DDBJ whole genome shotgun (WGS) entry which is preliminary data.</text>
</comment>
<dbReference type="InterPro" id="IPR020845">
    <property type="entry name" value="AMP-binding_CS"/>
</dbReference>
<dbReference type="RefSeq" id="WP_241605628.1">
    <property type="nucleotide sequence ID" value="NZ_JAKVIN010000013.1"/>
</dbReference>